<keyword evidence="1" id="KW-1133">Transmembrane helix</keyword>
<evidence type="ECO:0000313" key="2">
    <source>
        <dbReference type="EMBL" id="EEO28286.1"/>
    </source>
</evidence>
<evidence type="ECO:0000313" key="3">
    <source>
        <dbReference type="Proteomes" id="UP000003973"/>
    </source>
</evidence>
<dbReference type="HOGENOM" id="CLU_2918248_0_0_4"/>
<dbReference type="AlphaFoldDB" id="C3X500"/>
<evidence type="ECO:0000256" key="1">
    <source>
        <dbReference type="SAM" id="Phobius"/>
    </source>
</evidence>
<organism evidence="2 3">
    <name type="scientific">Oxalobacter paraformigenes</name>
    <dbReference type="NCBI Taxonomy" id="556268"/>
    <lineage>
        <taxon>Bacteria</taxon>
        <taxon>Pseudomonadati</taxon>
        <taxon>Pseudomonadota</taxon>
        <taxon>Betaproteobacteria</taxon>
        <taxon>Burkholderiales</taxon>
        <taxon>Oxalobacteraceae</taxon>
        <taxon>Oxalobacter</taxon>
    </lineage>
</organism>
<dbReference type="RefSeq" id="WP_005877859.1">
    <property type="nucleotide sequence ID" value="NZ_CABMNL010000001.1"/>
</dbReference>
<reference evidence="2" key="1">
    <citation type="submission" date="2011-10" db="EMBL/GenBank/DDBJ databases">
        <title>The Genome Sequence of Oxalobacter formigenes HOxBLS.</title>
        <authorList>
            <consortium name="The Broad Institute Genome Sequencing Platform"/>
            <person name="Earl A."/>
            <person name="Ward D."/>
            <person name="Feldgarden M."/>
            <person name="Gevers D."/>
            <person name="Allison M.J."/>
            <person name="Humphrey S."/>
            <person name="Young S.K."/>
            <person name="Zeng Q."/>
            <person name="Gargeya S."/>
            <person name="Fitzgerald M."/>
            <person name="Haas B."/>
            <person name="Abouelleil A."/>
            <person name="Alvarado L."/>
            <person name="Arachchi H.M."/>
            <person name="Berlin A."/>
            <person name="Brown A."/>
            <person name="Chapman S.B."/>
            <person name="Chen Z."/>
            <person name="Dunbar C."/>
            <person name="Freedman E."/>
            <person name="Gearin G."/>
            <person name="Goldberg J."/>
            <person name="Griggs A."/>
            <person name="Gujja S."/>
            <person name="Heiman D."/>
            <person name="Howarth C."/>
            <person name="Larson L."/>
            <person name="Lui A."/>
            <person name="MacDonald P.J.P."/>
            <person name="Montmayeur A."/>
            <person name="Murphy C."/>
            <person name="Neiman D."/>
            <person name="Pearson M."/>
            <person name="Priest M."/>
            <person name="Roberts A."/>
            <person name="Saif S."/>
            <person name="Shea T."/>
            <person name="Shenoy N."/>
            <person name="Sisk P."/>
            <person name="Stolte C."/>
            <person name="Sykes S."/>
            <person name="Wortman J."/>
            <person name="Nusbaum C."/>
            <person name="Birren B."/>
        </authorList>
    </citation>
    <scope>NUCLEOTIDE SEQUENCE [LARGE SCALE GENOMIC DNA]</scope>
    <source>
        <strain evidence="2">HOxBLS</strain>
    </source>
</reference>
<gene>
    <name evidence="2" type="ORF">OFAG_01439</name>
</gene>
<keyword evidence="3" id="KW-1185">Reference proteome</keyword>
<sequence length="64" mass="7203">MKKLRKLHVFLVTLLLGGAVMSYKLFDSNFSADGFHEWALDSLLVAAIIGFIAVKWLKHKGKLD</sequence>
<comment type="caution">
    <text evidence="2">The sequence shown here is derived from an EMBL/GenBank/DDBJ whole genome shotgun (WGS) entry which is preliminary data.</text>
</comment>
<name>C3X500_9BURK</name>
<keyword evidence="1" id="KW-0472">Membrane</keyword>
<accession>C3X500</accession>
<dbReference type="EMBL" id="ACDP02000006">
    <property type="protein sequence ID" value="EEO28286.1"/>
    <property type="molecule type" value="Genomic_DNA"/>
</dbReference>
<dbReference type="Proteomes" id="UP000003973">
    <property type="component" value="Unassembled WGS sequence"/>
</dbReference>
<keyword evidence="1" id="KW-0812">Transmembrane</keyword>
<proteinExistence type="predicted"/>
<protein>
    <submittedName>
        <fullName evidence="2">Uncharacterized protein</fullName>
    </submittedName>
</protein>
<feature type="transmembrane region" description="Helical" evidence="1">
    <location>
        <begin position="38"/>
        <end position="57"/>
    </location>
</feature>